<dbReference type="SUPFAM" id="SSF54292">
    <property type="entry name" value="2Fe-2S ferredoxin-like"/>
    <property type="match status" value="1"/>
</dbReference>
<dbReference type="Gene3D" id="3.40.50.80">
    <property type="entry name" value="Nucleotide-binding domain of ferredoxin-NADP reductase (FNR) module"/>
    <property type="match status" value="1"/>
</dbReference>
<dbReference type="Pfam" id="PF00111">
    <property type="entry name" value="Fer2"/>
    <property type="match status" value="1"/>
</dbReference>
<dbReference type="SUPFAM" id="SSF63380">
    <property type="entry name" value="Riboflavin synthase domain-like"/>
    <property type="match status" value="1"/>
</dbReference>
<sequence>MFKISLRNNRIFNCSSEDNLVEGAKKSGVILEHSCLIGRCSSCKVKVQSGQSFSTSKELGLTSEEIENGYILSCVRSPLTDMVLDTEDLSEYNIPSSRVIPAKIQDIQIIGEEIIKVVLRIPPTQSFKFLNGQYVNIIKGSIKRSYSIANTNADDHSLEFFIKNYIGGEMSQYWFNKAKKNDLLRIEGPKGTFFRRNQNVNNLIFLATGTGIAPVKSIMENLKQTSNLKYNIYLFWGNRYNQDFFWDPKETDIPVKFFPVLSRDKSAMVNNGYVQDILLKQDLDLSKSAVYACGSEKMIKEAEFKLVKRGLPEENFFSDAFVISN</sequence>
<evidence type="ECO:0000313" key="3">
    <source>
        <dbReference type="EMBL" id="SOC80336.1"/>
    </source>
</evidence>
<organism evidence="3 4">
    <name type="scientific">Salinimicrobium sediminis</name>
    <dbReference type="NCBI Taxonomy" id="1343891"/>
    <lineage>
        <taxon>Bacteria</taxon>
        <taxon>Pseudomonadati</taxon>
        <taxon>Bacteroidota</taxon>
        <taxon>Flavobacteriia</taxon>
        <taxon>Flavobacteriales</taxon>
        <taxon>Flavobacteriaceae</taxon>
        <taxon>Salinimicrobium</taxon>
    </lineage>
</organism>
<evidence type="ECO:0000259" key="2">
    <source>
        <dbReference type="PROSITE" id="PS51384"/>
    </source>
</evidence>
<dbReference type="InterPro" id="IPR012675">
    <property type="entry name" value="Beta-grasp_dom_sf"/>
</dbReference>
<dbReference type="PRINTS" id="PR00410">
    <property type="entry name" value="PHEHYDRXLASE"/>
</dbReference>
<proteinExistence type="predicted"/>
<dbReference type="PANTHER" id="PTHR47354:SF5">
    <property type="entry name" value="PROTEIN RFBI"/>
    <property type="match status" value="1"/>
</dbReference>
<evidence type="ECO:0000259" key="1">
    <source>
        <dbReference type="PROSITE" id="PS51085"/>
    </source>
</evidence>
<dbReference type="PANTHER" id="PTHR47354">
    <property type="entry name" value="NADH OXIDOREDUCTASE HCR"/>
    <property type="match status" value="1"/>
</dbReference>
<dbReference type="InterPro" id="IPR039261">
    <property type="entry name" value="FNR_nucleotide-bd"/>
</dbReference>
<dbReference type="Proteomes" id="UP000219193">
    <property type="component" value="Unassembled WGS sequence"/>
</dbReference>
<dbReference type="PROSITE" id="PS00197">
    <property type="entry name" value="2FE2S_FER_1"/>
    <property type="match status" value="1"/>
</dbReference>
<gene>
    <name evidence="3" type="ORF">SAMN06296241_1884</name>
</gene>
<dbReference type="InterPro" id="IPR036010">
    <property type="entry name" value="2Fe-2S_ferredoxin-like_sf"/>
</dbReference>
<dbReference type="PROSITE" id="PS51384">
    <property type="entry name" value="FAD_FR"/>
    <property type="match status" value="1"/>
</dbReference>
<feature type="domain" description="2Fe-2S ferredoxin-type" evidence="1">
    <location>
        <begin position="2"/>
        <end position="90"/>
    </location>
</feature>
<protein>
    <submittedName>
        <fullName evidence="3">CDP-4-dehydro-6-deoxyglucose reductase</fullName>
    </submittedName>
</protein>
<dbReference type="InterPro" id="IPR006058">
    <property type="entry name" value="2Fe2S_fd_BS"/>
</dbReference>
<dbReference type="Gene3D" id="3.10.20.30">
    <property type="match status" value="1"/>
</dbReference>
<reference evidence="4" key="1">
    <citation type="submission" date="2017-09" db="EMBL/GenBank/DDBJ databases">
        <authorList>
            <person name="Varghese N."/>
            <person name="Submissions S."/>
        </authorList>
    </citation>
    <scope>NUCLEOTIDE SEQUENCE [LARGE SCALE GENOMIC DNA]</scope>
    <source>
        <strain evidence="4">CGMCC 1.12641</strain>
    </source>
</reference>
<dbReference type="EMBL" id="OCMF01000002">
    <property type="protein sequence ID" value="SOC80336.1"/>
    <property type="molecule type" value="Genomic_DNA"/>
</dbReference>
<dbReference type="GO" id="GO:0051537">
    <property type="term" value="F:2 iron, 2 sulfur cluster binding"/>
    <property type="evidence" value="ECO:0007669"/>
    <property type="project" value="InterPro"/>
</dbReference>
<evidence type="ECO:0000313" key="4">
    <source>
        <dbReference type="Proteomes" id="UP000219193"/>
    </source>
</evidence>
<dbReference type="InterPro" id="IPR008333">
    <property type="entry name" value="Cbr1-like_FAD-bd_dom"/>
</dbReference>
<dbReference type="PROSITE" id="PS51085">
    <property type="entry name" value="2FE2S_FER_2"/>
    <property type="match status" value="1"/>
</dbReference>
<dbReference type="InterPro" id="IPR001433">
    <property type="entry name" value="OxRdtase_FAD/NAD-bd"/>
</dbReference>
<dbReference type="InterPro" id="IPR017938">
    <property type="entry name" value="Riboflavin_synthase-like_b-brl"/>
</dbReference>
<dbReference type="InterPro" id="IPR017927">
    <property type="entry name" value="FAD-bd_FR_type"/>
</dbReference>
<dbReference type="PRINTS" id="PR00371">
    <property type="entry name" value="FPNCR"/>
</dbReference>
<dbReference type="InterPro" id="IPR001041">
    <property type="entry name" value="2Fe-2S_ferredoxin-type"/>
</dbReference>
<feature type="domain" description="FAD-binding FR-type" evidence="2">
    <location>
        <begin position="97"/>
        <end position="196"/>
    </location>
</feature>
<dbReference type="AlphaFoldDB" id="A0A285X5P8"/>
<dbReference type="RefSeq" id="WP_097056117.1">
    <property type="nucleotide sequence ID" value="NZ_OCMF01000002.1"/>
</dbReference>
<dbReference type="InterPro" id="IPR001709">
    <property type="entry name" value="Flavoprot_Pyr_Nucl_cyt_Rdtase"/>
</dbReference>
<dbReference type="GO" id="GO:0016491">
    <property type="term" value="F:oxidoreductase activity"/>
    <property type="evidence" value="ECO:0007669"/>
    <property type="project" value="InterPro"/>
</dbReference>
<dbReference type="Gene3D" id="2.40.30.10">
    <property type="entry name" value="Translation factors"/>
    <property type="match status" value="1"/>
</dbReference>
<keyword evidence="4" id="KW-1185">Reference proteome</keyword>
<dbReference type="Pfam" id="PF00175">
    <property type="entry name" value="NAD_binding_1"/>
    <property type="match status" value="1"/>
</dbReference>
<dbReference type="OrthoDB" id="9789468at2"/>
<dbReference type="CDD" id="cd00207">
    <property type="entry name" value="fer2"/>
    <property type="match status" value="1"/>
</dbReference>
<name>A0A285X5P8_9FLAO</name>
<dbReference type="Pfam" id="PF00970">
    <property type="entry name" value="FAD_binding_6"/>
    <property type="match status" value="1"/>
</dbReference>
<dbReference type="SUPFAM" id="SSF52343">
    <property type="entry name" value="Ferredoxin reductase-like, C-terminal NADP-linked domain"/>
    <property type="match status" value="1"/>
</dbReference>
<accession>A0A285X5P8</accession>
<dbReference type="InterPro" id="IPR050415">
    <property type="entry name" value="MRET"/>
</dbReference>